<keyword evidence="1" id="KW-0863">Zinc-finger</keyword>
<dbReference type="InterPro" id="IPR036236">
    <property type="entry name" value="Znf_C2H2_sf"/>
</dbReference>
<feature type="domain" description="C2H2-type" evidence="3">
    <location>
        <begin position="366"/>
        <end position="388"/>
    </location>
</feature>
<proteinExistence type="predicted"/>
<name>A0A5A7QJ01_STRAF</name>
<dbReference type="Pfam" id="PF13912">
    <property type="entry name" value="zf-C2H2_6"/>
    <property type="match status" value="4"/>
</dbReference>
<dbReference type="InterPro" id="IPR013087">
    <property type="entry name" value="Znf_C2H2_type"/>
</dbReference>
<dbReference type="PROSITE" id="PS00028">
    <property type="entry name" value="ZINC_FINGER_C2H2_1"/>
    <property type="match status" value="4"/>
</dbReference>
<keyword evidence="5" id="KW-1185">Reference proteome</keyword>
<feature type="domain" description="C2H2-type" evidence="3">
    <location>
        <begin position="152"/>
        <end position="179"/>
    </location>
</feature>
<keyword evidence="1" id="KW-0479">Metal-binding</keyword>
<accession>A0A5A7QJ01</accession>
<dbReference type="OrthoDB" id="6077919at2759"/>
<dbReference type="EMBL" id="BKCP01007181">
    <property type="protein sequence ID" value="GER45315.1"/>
    <property type="molecule type" value="Genomic_DNA"/>
</dbReference>
<gene>
    <name evidence="4" type="ORF">STAS_22232</name>
</gene>
<dbReference type="SUPFAM" id="SSF57667">
    <property type="entry name" value="beta-beta-alpha zinc fingers"/>
    <property type="match status" value="1"/>
</dbReference>
<evidence type="ECO:0000313" key="5">
    <source>
        <dbReference type="Proteomes" id="UP000325081"/>
    </source>
</evidence>
<dbReference type="PANTHER" id="PTHR46869:SF7">
    <property type="entry name" value="ZINC FINGER PROTEIN ZAT9-LIKE"/>
    <property type="match status" value="1"/>
</dbReference>
<dbReference type="PROSITE" id="PS50157">
    <property type="entry name" value="ZINC_FINGER_C2H2_2"/>
    <property type="match status" value="4"/>
</dbReference>
<evidence type="ECO:0000256" key="1">
    <source>
        <dbReference type="PROSITE-ProRule" id="PRU00042"/>
    </source>
</evidence>
<comment type="caution">
    <text evidence="4">The sequence shown here is derived from an EMBL/GenBank/DDBJ whole genome shotgun (WGS) entry which is preliminary data.</text>
</comment>
<dbReference type="Gene3D" id="3.30.160.60">
    <property type="entry name" value="Classic Zinc Finger"/>
    <property type="match status" value="1"/>
</dbReference>
<feature type="domain" description="C2H2-type" evidence="3">
    <location>
        <begin position="121"/>
        <end position="148"/>
    </location>
</feature>
<feature type="compositionally biased region" description="Basic and acidic residues" evidence="2">
    <location>
        <begin position="93"/>
        <end position="115"/>
    </location>
</feature>
<dbReference type="AlphaFoldDB" id="A0A5A7QJ01"/>
<dbReference type="SMART" id="SM00355">
    <property type="entry name" value="ZnF_C2H2"/>
    <property type="match status" value="4"/>
</dbReference>
<evidence type="ECO:0000313" key="4">
    <source>
        <dbReference type="EMBL" id="GER45315.1"/>
    </source>
</evidence>
<protein>
    <submittedName>
        <fullName evidence="4">Zinc finger protein</fullName>
    </submittedName>
</protein>
<keyword evidence="1" id="KW-0862">Zinc</keyword>
<dbReference type="GO" id="GO:0008270">
    <property type="term" value="F:zinc ion binding"/>
    <property type="evidence" value="ECO:0007669"/>
    <property type="project" value="UniProtKB-KW"/>
</dbReference>
<evidence type="ECO:0000259" key="3">
    <source>
        <dbReference type="PROSITE" id="PS50157"/>
    </source>
</evidence>
<feature type="domain" description="C2H2-type" evidence="3">
    <location>
        <begin position="11"/>
        <end position="33"/>
    </location>
</feature>
<feature type="region of interest" description="Disordered" evidence="2">
    <location>
        <begin position="45"/>
        <end position="121"/>
    </location>
</feature>
<sequence>MGEVQVQAQRYVCKICSKICSSGKSLGGHMRVHLALISASKKAAQSKPDIHTDSEGSDDQEPVKLEDSPKNAFPCEESHKNCTNTSDSEEDADRNNNYELRENPKKSWRISDPKHGLSSTASCRECGKEFPTSRALSGHMRSHSIKNKKGIHRCKTCGKGFDSIRAMFGHMKSHSKRLRSDELSSESLSDLENLGPVRKKRSMIRYNYKSSTFTDPSPSFSNLNESEVEEVAEILIMLSRDVRNWSKFDFAVESSETGGDEFGKGKNFVTDADKKVKMSLLSSCKDKNVCGFLGIGSVFVAEDEMKVGKIAKREKLHEFSVKWVSTKSDRVRLSSPVQELAYEMNSSENEASPDEILKGPEKDRKFQCLICFKVFSSGQALGGHKRAHYKTGFAAENYTETEGTNMHAVKEEEEDDEVEEVSEELFDLNFPVAIDESSKRDVQLGFWWGNNDHEVFGGVTN</sequence>
<evidence type="ECO:0000256" key="2">
    <source>
        <dbReference type="SAM" id="MobiDB-lite"/>
    </source>
</evidence>
<dbReference type="PANTHER" id="PTHR46869">
    <property type="entry name" value="C2H2-LIKE ZINC FINGER PROTEIN"/>
    <property type="match status" value="1"/>
</dbReference>
<reference evidence="5" key="1">
    <citation type="journal article" date="2019" name="Curr. Biol.">
        <title>Genome Sequence of Striga asiatica Provides Insight into the Evolution of Plant Parasitism.</title>
        <authorList>
            <person name="Yoshida S."/>
            <person name="Kim S."/>
            <person name="Wafula E.K."/>
            <person name="Tanskanen J."/>
            <person name="Kim Y.M."/>
            <person name="Honaas L."/>
            <person name="Yang Z."/>
            <person name="Spallek T."/>
            <person name="Conn C.E."/>
            <person name="Ichihashi Y."/>
            <person name="Cheong K."/>
            <person name="Cui S."/>
            <person name="Der J.P."/>
            <person name="Gundlach H."/>
            <person name="Jiao Y."/>
            <person name="Hori C."/>
            <person name="Ishida J.K."/>
            <person name="Kasahara H."/>
            <person name="Kiba T."/>
            <person name="Kim M.S."/>
            <person name="Koo N."/>
            <person name="Laohavisit A."/>
            <person name="Lee Y.H."/>
            <person name="Lumba S."/>
            <person name="McCourt P."/>
            <person name="Mortimer J.C."/>
            <person name="Mutuku J.M."/>
            <person name="Nomura T."/>
            <person name="Sasaki-Sekimoto Y."/>
            <person name="Seto Y."/>
            <person name="Wang Y."/>
            <person name="Wakatake T."/>
            <person name="Sakakibara H."/>
            <person name="Demura T."/>
            <person name="Yamaguchi S."/>
            <person name="Yoneyama K."/>
            <person name="Manabe R.I."/>
            <person name="Nelson D.C."/>
            <person name="Schulman A.H."/>
            <person name="Timko M.P."/>
            <person name="dePamphilis C.W."/>
            <person name="Choi D."/>
            <person name="Shirasu K."/>
        </authorList>
    </citation>
    <scope>NUCLEOTIDE SEQUENCE [LARGE SCALE GENOMIC DNA]</scope>
    <source>
        <strain evidence="5">cv. UVA1</strain>
    </source>
</reference>
<organism evidence="4 5">
    <name type="scientific">Striga asiatica</name>
    <name type="common">Asiatic witchweed</name>
    <name type="synonym">Buchnera asiatica</name>
    <dbReference type="NCBI Taxonomy" id="4170"/>
    <lineage>
        <taxon>Eukaryota</taxon>
        <taxon>Viridiplantae</taxon>
        <taxon>Streptophyta</taxon>
        <taxon>Embryophyta</taxon>
        <taxon>Tracheophyta</taxon>
        <taxon>Spermatophyta</taxon>
        <taxon>Magnoliopsida</taxon>
        <taxon>eudicotyledons</taxon>
        <taxon>Gunneridae</taxon>
        <taxon>Pentapetalae</taxon>
        <taxon>asterids</taxon>
        <taxon>lamiids</taxon>
        <taxon>Lamiales</taxon>
        <taxon>Orobanchaceae</taxon>
        <taxon>Buchnereae</taxon>
        <taxon>Striga</taxon>
    </lineage>
</organism>
<dbReference type="Proteomes" id="UP000325081">
    <property type="component" value="Unassembled WGS sequence"/>
</dbReference>